<feature type="compositionally biased region" description="Basic and acidic residues" evidence="1">
    <location>
        <begin position="215"/>
        <end position="225"/>
    </location>
</feature>
<dbReference type="AlphaFoldDB" id="B6JB03"/>
<dbReference type="eggNOG" id="COG3147">
    <property type="taxonomic scope" value="Bacteria"/>
</dbReference>
<feature type="signal peptide" evidence="2">
    <location>
        <begin position="1"/>
        <end position="25"/>
    </location>
</feature>
<feature type="compositionally biased region" description="Pro residues" evidence="1">
    <location>
        <begin position="262"/>
        <end position="271"/>
    </location>
</feature>
<evidence type="ECO:0000313" key="3">
    <source>
        <dbReference type="EMBL" id="AEI07700.1"/>
    </source>
</evidence>
<gene>
    <name evidence="3" type="ordered locus">OCA5_c30160</name>
</gene>
<feature type="region of interest" description="Disordered" evidence="1">
    <location>
        <begin position="148"/>
        <end position="271"/>
    </location>
</feature>
<organism evidence="3 4">
    <name type="scientific">Afipia carboxidovorans (strain ATCC 49405 / DSM 1227 / KCTC 32145 / OM5)</name>
    <name type="common">Oligotropha carboxidovorans</name>
    <dbReference type="NCBI Taxonomy" id="504832"/>
    <lineage>
        <taxon>Bacteria</taxon>
        <taxon>Pseudomonadati</taxon>
        <taxon>Pseudomonadota</taxon>
        <taxon>Alphaproteobacteria</taxon>
        <taxon>Hyphomicrobiales</taxon>
        <taxon>Nitrobacteraceae</taxon>
        <taxon>Afipia</taxon>
    </lineage>
</organism>
<name>B6JB03_AFIC5</name>
<dbReference type="RefSeq" id="WP_012562107.1">
    <property type="nucleotide sequence ID" value="NC_011386.1"/>
</dbReference>
<evidence type="ECO:0000256" key="2">
    <source>
        <dbReference type="SAM" id="SignalP"/>
    </source>
</evidence>
<sequence>MRLLASVCAGTMVAAGLSAASPAVAQVIRLPAASASNGFSLRVFEIIRIADVLRSDDDGRGPYAAVPDEALPEDEEAFLAPEEIPSLLREQGFSPLGPVFRRGSVYTVAVLDENGEDGRLIVDARTGEAVRFIPAMRMDSRLSEELDRVYGPRGAPPAAFARNPRDAPYRTAPAPRTADHAPLPQSHRSAPPKRIAKPAAPNPAAAQMKAQNKAPENKENAERSARLAQPPAASQPPPVTKPAKVEAKSEADTASVELKPTGPMPPVQPMD</sequence>
<accession>B6JB03</accession>
<dbReference type="EMBL" id="CP002826">
    <property type="protein sequence ID" value="AEI07700.1"/>
    <property type="molecule type" value="Genomic_DNA"/>
</dbReference>
<dbReference type="KEGG" id="oca:OCAR_4940"/>
<keyword evidence="4" id="KW-1185">Reference proteome</keyword>
<keyword evidence="2" id="KW-0732">Signal</keyword>
<dbReference type="KEGG" id="ocg:OCA5_c30160"/>
<evidence type="ECO:0000313" key="4">
    <source>
        <dbReference type="Proteomes" id="UP000007730"/>
    </source>
</evidence>
<reference evidence="3 4" key="1">
    <citation type="journal article" date="2011" name="J. Bacteriol.">
        <title>Complete genome sequences of the chemolithoautotrophic Oligotropha carboxidovorans strains OM4 and OM5.</title>
        <authorList>
            <person name="Volland S."/>
            <person name="Rachinger M."/>
            <person name="Strittmatter A."/>
            <person name="Daniel R."/>
            <person name="Gottschalk G."/>
            <person name="Meyer O."/>
        </authorList>
    </citation>
    <scope>NUCLEOTIDE SEQUENCE [LARGE SCALE GENOMIC DNA]</scope>
    <source>
        <strain evidence="4">ATCC 49405 / DSM 1227 / KCTC 32145 / OM5</strain>
    </source>
</reference>
<proteinExistence type="predicted"/>
<feature type="compositionally biased region" description="Low complexity" evidence="1">
    <location>
        <begin position="152"/>
        <end position="162"/>
    </location>
</feature>
<evidence type="ECO:0000256" key="1">
    <source>
        <dbReference type="SAM" id="MobiDB-lite"/>
    </source>
</evidence>
<dbReference type="PATRIC" id="fig|504832.7.peg.3179"/>
<evidence type="ECO:0008006" key="5">
    <source>
        <dbReference type="Google" id="ProtNLM"/>
    </source>
</evidence>
<protein>
    <recommendedName>
        <fullName evidence="5">PepSY domain-containing protein</fullName>
    </recommendedName>
</protein>
<dbReference type="OrthoDB" id="8233832at2"/>
<dbReference type="HOGENOM" id="CLU_1026137_0_0_5"/>
<dbReference type="Proteomes" id="UP000007730">
    <property type="component" value="Chromosome"/>
</dbReference>
<feature type="compositionally biased region" description="Low complexity" evidence="1">
    <location>
        <begin position="197"/>
        <end position="214"/>
    </location>
</feature>
<feature type="chain" id="PRO_5002844605" description="PepSY domain-containing protein" evidence="2">
    <location>
        <begin position="26"/>
        <end position="271"/>
    </location>
</feature>